<dbReference type="PROSITE" id="PS51273">
    <property type="entry name" value="GATASE_TYPE_1"/>
    <property type="match status" value="1"/>
</dbReference>
<evidence type="ECO:0000259" key="11">
    <source>
        <dbReference type="Pfam" id="PF00117"/>
    </source>
</evidence>
<dbReference type="PANTHER" id="PTHR11236:SF18">
    <property type="entry name" value="AMINODEOXYCHORISMATE SYNTHASE"/>
    <property type="match status" value="1"/>
</dbReference>
<accession>A0ABQ7JBL2</accession>
<dbReference type="InterPro" id="IPR005801">
    <property type="entry name" value="ADC_synthase"/>
</dbReference>
<dbReference type="PRINTS" id="PR00099">
    <property type="entry name" value="CPSGATASE"/>
</dbReference>
<evidence type="ECO:0000256" key="4">
    <source>
        <dbReference type="ARBA" id="ARBA00013139"/>
    </source>
</evidence>
<dbReference type="PANTHER" id="PTHR11236">
    <property type="entry name" value="AMINOBENZOATE/ANTHRANILATE SYNTHASE"/>
    <property type="match status" value="1"/>
</dbReference>
<dbReference type="Gene3D" id="3.40.50.880">
    <property type="match status" value="1"/>
</dbReference>
<dbReference type="SUPFAM" id="SSF56322">
    <property type="entry name" value="ADC synthase"/>
    <property type="match status" value="3"/>
</dbReference>
<dbReference type="Pfam" id="PF00117">
    <property type="entry name" value="GATase"/>
    <property type="match status" value="1"/>
</dbReference>
<dbReference type="InterPro" id="IPR017926">
    <property type="entry name" value="GATASE"/>
</dbReference>
<evidence type="ECO:0000256" key="8">
    <source>
        <dbReference type="ARBA" id="ARBA00031329"/>
    </source>
</evidence>
<evidence type="ECO:0000259" key="12">
    <source>
        <dbReference type="Pfam" id="PF00425"/>
    </source>
</evidence>
<evidence type="ECO:0000256" key="6">
    <source>
        <dbReference type="ARBA" id="ARBA00022909"/>
    </source>
</evidence>
<feature type="domain" description="Chorismate-utilising enzyme C-terminal" evidence="12">
    <location>
        <begin position="913"/>
        <end position="991"/>
    </location>
</feature>
<dbReference type="PRINTS" id="PR00096">
    <property type="entry name" value="GATASE"/>
</dbReference>
<dbReference type="InterPro" id="IPR029062">
    <property type="entry name" value="Class_I_gatase-like"/>
</dbReference>
<evidence type="ECO:0000256" key="7">
    <source>
        <dbReference type="ARBA" id="ARBA00022962"/>
    </source>
</evidence>
<dbReference type="InterPro" id="IPR015890">
    <property type="entry name" value="Chorismate_C"/>
</dbReference>
<dbReference type="EMBL" id="JADAQX010000192">
    <property type="protein sequence ID" value="KAF8821340.1"/>
    <property type="molecule type" value="Genomic_DNA"/>
</dbReference>
<evidence type="ECO:0000256" key="5">
    <source>
        <dbReference type="ARBA" id="ARBA00022679"/>
    </source>
</evidence>
<gene>
    <name evidence="13" type="ORF">IE077_002140</name>
</gene>
<evidence type="ECO:0000256" key="1">
    <source>
        <dbReference type="ARBA" id="ARBA00001000"/>
    </source>
</evidence>
<dbReference type="InterPro" id="IPR006221">
    <property type="entry name" value="TrpG/PapA_dom"/>
</dbReference>
<reference evidence="13 14" key="1">
    <citation type="journal article" date="2020" name="bioRxiv">
        <title>Metabolic contributions of an alphaproteobacterial endosymbiont in the apicomplexan Cardiosporidium cionae.</title>
        <authorList>
            <person name="Hunter E.S."/>
            <person name="Paight C.J."/>
            <person name="Lane C.E."/>
        </authorList>
    </citation>
    <scope>NUCLEOTIDE SEQUENCE [LARGE SCALE GENOMIC DNA]</scope>
    <source>
        <strain evidence="13">ESH_2018</strain>
    </source>
</reference>
<evidence type="ECO:0000256" key="9">
    <source>
        <dbReference type="ARBA" id="ARBA00031904"/>
    </source>
</evidence>
<feature type="domain" description="Chorismate-utilising enzyme C-terminal" evidence="12">
    <location>
        <begin position="1020"/>
        <end position="1151"/>
    </location>
</feature>
<dbReference type="NCBIfam" id="TIGR00566">
    <property type="entry name" value="trpG_papA"/>
    <property type="match status" value="1"/>
</dbReference>
<evidence type="ECO:0000313" key="13">
    <source>
        <dbReference type="EMBL" id="KAF8821340.1"/>
    </source>
</evidence>
<dbReference type="SUPFAM" id="SSF52317">
    <property type="entry name" value="Class I glutamine amidotransferase-like"/>
    <property type="match status" value="1"/>
</dbReference>
<comment type="similarity">
    <text evidence="3">In the C-terminal section; belongs to the anthranilate synthase component I family.</text>
</comment>
<evidence type="ECO:0000256" key="2">
    <source>
        <dbReference type="ARBA" id="ARBA00005009"/>
    </source>
</evidence>
<dbReference type="EC" id="2.6.1.85" evidence="4"/>
<feature type="region of interest" description="Disordered" evidence="10">
    <location>
        <begin position="594"/>
        <end position="615"/>
    </location>
</feature>
<proteinExistence type="inferred from homology"/>
<dbReference type="PRINTS" id="PR00097">
    <property type="entry name" value="ANTSNTHASEII"/>
</dbReference>
<sequence>MKKGRARMQTLLIDNYDSYTYNLYQYLATINGSLPIVIFNDSFKKWRDVELAYPNLSNVVISPGPGSPEKLEDFGVCLDCILTASVPVLGVCLGHQGISFAYGGEVVKAPEVMHGRTSNICFSSECDLFDGLTQNTEYQDSPSSVYLEYSGVFSSNLYFVICFYPFRLPTCLKISCWTNDCYQLIMGLQHESRPLYGIQFHPESVSTIEGYKLLQNFRRITEDWWMQAGASHMREFPLDVPVGLTSSPRTCVSSKKSSSHETPEELQLMEVNIVKVCFRSIIAKCLQEQATIANSRNGNAYAEPVDMGVIPVDSVTIFSSLFREYPVSFWLDSSSHKDALQADNSYDEKRGRFSYMGNAYGPLSEIIKYYGKNRLRHCHHRCASSSRDFKIKGGNEKNENNTGKSYEYNKGGFSTDIEESIDIFNWLKQYLSWFSLEAPQTKSSCASFKKSSRLRFCEWSASVTTSFDGNASGNSSNSSLGVDVSVSSPTLLSKNSTECAVPFDFVGGFAGFFGYETCEDAAAIRNIRKNQQKGVPTHEFMDAQQPQSRHDETISETLDSLWIFADRLIVYDHKLQNVFLVWLAPLEKCDAGAGHTHPNSSVKNDDGDGNPSPVSESLIRKCISGHLTEEDVGYIHSQQRVWVESILRLFAREIQSSSEVYFNNLLKGFLYSQELIRSFDNPIISKENLEKRSNEKNGFMNGRCKPVKEICINPSNRYCSNTSGMRRTASQHTEAVPLYSTTPEKNCLVFKPNCSRRVYIENIKEILQLISEGETYEVCLTNQLKAGLIAHKALDPYQFYQVLRKENAAPYGAFLWYKSYTRILNYRISHQCFEYIRPFLQLETQVDFYFIILFWIFFSYDTKERDIGPSKSNGNACSEDFVSLANSPTDTITEAGDACDKPCDSDAESRWTFSLCCSSPERFLKMDQNGVIESKPIKGTIARGKSAAEDASNAENLRLDIKERAENLMIVDLVRNDLGNSESVILSNVCAYRRASRAVFFYLMDFGFVELIMKFLICLQSGRVCIPGTVEVPGLLQIESFSTVHQLVSTIRGTIASPKFDAIEAIAASFPGGSMTGAPKHRTQFILQRLEGQCRGAYSGSLGFISINGSFDLNIIIRTACWTENKISVGAGGAIVALSNPEKEYEEMLLKANATINALRSYCEMLYPKMEVAIQLDELP</sequence>
<evidence type="ECO:0000256" key="3">
    <source>
        <dbReference type="ARBA" id="ARBA00005970"/>
    </source>
</evidence>
<keyword evidence="5" id="KW-0808">Transferase</keyword>
<organism evidence="13 14">
    <name type="scientific">Cardiosporidium cionae</name>
    <dbReference type="NCBI Taxonomy" id="476202"/>
    <lineage>
        <taxon>Eukaryota</taxon>
        <taxon>Sar</taxon>
        <taxon>Alveolata</taxon>
        <taxon>Apicomplexa</taxon>
        <taxon>Aconoidasida</taxon>
        <taxon>Nephromycida</taxon>
        <taxon>Cardiosporidium</taxon>
    </lineage>
</organism>
<keyword evidence="7" id="KW-0315">Glutamine amidotransferase</keyword>
<keyword evidence="6" id="KW-0289">Folate biosynthesis</keyword>
<comment type="pathway">
    <text evidence="2">Cofactor biosynthesis; tetrahydrofolate biosynthesis; 4-aminobenzoate from chorismate: step 1/2.</text>
</comment>
<dbReference type="Gene3D" id="3.60.120.10">
    <property type="entry name" value="Anthranilate synthase"/>
    <property type="match status" value="3"/>
</dbReference>
<evidence type="ECO:0000256" key="10">
    <source>
        <dbReference type="SAM" id="MobiDB-lite"/>
    </source>
</evidence>
<evidence type="ECO:0000313" key="14">
    <source>
        <dbReference type="Proteomes" id="UP000823046"/>
    </source>
</evidence>
<comment type="caution">
    <text evidence="13">The sequence shown here is derived from an EMBL/GenBank/DDBJ whole genome shotgun (WGS) entry which is preliminary data.</text>
</comment>
<dbReference type="InterPro" id="IPR019999">
    <property type="entry name" value="Anth_synth_I-like"/>
</dbReference>
<feature type="domain" description="Glutamine amidotransferase" evidence="11">
    <location>
        <begin position="11"/>
        <end position="217"/>
    </location>
</feature>
<dbReference type="Pfam" id="PF00425">
    <property type="entry name" value="Chorismate_bind"/>
    <property type="match status" value="2"/>
</dbReference>
<dbReference type="CDD" id="cd01743">
    <property type="entry name" value="GATase1_Anthranilate_Synthase"/>
    <property type="match status" value="1"/>
</dbReference>
<keyword evidence="14" id="KW-1185">Reference proteome</keyword>
<name>A0ABQ7JBL2_9APIC</name>
<dbReference type="Proteomes" id="UP000823046">
    <property type="component" value="Unassembled WGS sequence"/>
</dbReference>
<protein>
    <recommendedName>
        <fullName evidence="4">aminodeoxychorismate synthase</fullName>
        <ecNumber evidence="4">2.6.1.85</ecNumber>
    </recommendedName>
    <alternativeName>
        <fullName evidence="8">Para-aminobenzoate synthase</fullName>
    </alternativeName>
    <alternativeName>
        <fullName evidence="9">p-aminobenzoic acid synthase</fullName>
    </alternativeName>
</protein>
<comment type="catalytic activity">
    <reaction evidence="1">
        <text>chorismate + L-glutamine = 4-amino-4-deoxychorismate + L-glutamate</text>
        <dbReference type="Rhea" id="RHEA:11672"/>
        <dbReference type="ChEBI" id="CHEBI:29748"/>
        <dbReference type="ChEBI" id="CHEBI:29985"/>
        <dbReference type="ChEBI" id="CHEBI:58359"/>
        <dbReference type="ChEBI" id="CHEBI:58406"/>
        <dbReference type="EC" id="2.6.1.85"/>
    </reaction>
</comment>